<reference evidence="1 2" key="1">
    <citation type="journal article" date="2012" name="J. Bacteriol.">
        <title>Genome Sequence of Galbibacter marinum Type Strain ck-I2-15.</title>
        <authorList>
            <person name="Lai Q."/>
            <person name="Li C."/>
            <person name="Shao Z."/>
        </authorList>
    </citation>
    <scope>NUCLEOTIDE SEQUENCE [LARGE SCALE GENOMIC DNA]</scope>
    <source>
        <strain evidence="2">ck-I2-15</strain>
    </source>
</reference>
<dbReference type="eggNOG" id="ENOG5032REB">
    <property type="taxonomic scope" value="Bacteria"/>
</dbReference>
<sequence length="182" mass="21220">MEFKSQIQSLKAYKADRQYLADKVLQNKELFPILMDYSLCNDSSIGKPSCWVLEYVCIAKLPWIHPYLKRFIKQLPLIENKSSKRCCARICMQLCQSYFLDKDISTIEAIDKSDLESLIEVNFDWLINNEKVATKAYAMETLYHLGKAFIWVHPELKAILQKGIPNHTMAYTARARHILNKI</sequence>
<comment type="caution">
    <text evidence="1">The sequence shown here is derived from an EMBL/GenBank/DDBJ whole genome shotgun (WGS) entry which is preliminary data.</text>
</comment>
<evidence type="ECO:0000313" key="1">
    <source>
        <dbReference type="EMBL" id="EKF56465.1"/>
    </source>
</evidence>
<keyword evidence="1" id="KW-0456">Lyase</keyword>
<dbReference type="AlphaFoldDB" id="K2PUW1"/>
<dbReference type="RefSeq" id="WP_008990484.1">
    <property type="nucleotide sequence ID" value="NZ_AMSG01000002.1"/>
</dbReference>
<name>K2PUW1_9FLAO</name>
<protein>
    <submittedName>
        <fullName evidence="1">Adenylosuccinate lyase</fullName>
    </submittedName>
</protein>
<dbReference type="OrthoDB" id="979487at2"/>
<keyword evidence="2" id="KW-1185">Reference proteome</keyword>
<dbReference type="EMBL" id="AMSG01000002">
    <property type="protein sequence ID" value="EKF56465.1"/>
    <property type="molecule type" value="Genomic_DNA"/>
</dbReference>
<gene>
    <name evidence="1" type="ORF">I215_03043</name>
</gene>
<dbReference type="GO" id="GO:0016829">
    <property type="term" value="F:lyase activity"/>
    <property type="evidence" value="ECO:0007669"/>
    <property type="project" value="UniProtKB-KW"/>
</dbReference>
<dbReference type="Proteomes" id="UP000007364">
    <property type="component" value="Unassembled WGS sequence"/>
</dbReference>
<proteinExistence type="predicted"/>
<dbReference type="STRING" id="555500.I215_03043"/>
<accession>K2PUW1</accession>
<evidence type="ECO:0000313" key="2">
    <source>
        <dbReference type="Proteomes" id="UP000007364"/>
    </source>
</evidence>
<organism evidence="1 2">
    <name type="scientific">Galbibacter marinus</name>
    <dbReference type="NCBI Taxonomy" id="555500"/>
    <lineage>
        <taxon>Bacteria</taxon>
        <taxon>Pseudomonadati</taxon>
        <taxon>Bacteroidota</taxon>
        <taxon>Flavobacteriia</taxon>
        <taxon>Flavobacteriales</taxon>
        <taxon>Flavobacteriaceae</taxon>
        <taxon>Galbibacter</taxon>
    </lineage>
</organism>